<sequence length="62" mass="7053">MEQFWTTAKAKNINGEAQIHAKVDGKKVIISEATIRRYLKFEDKGGVDCLSIEVIFEQLPLM</sequence>
<organism evidence="1">
    <name type="scientific">Tanacetum cinerariifolium</name>
    <name type="common">Dalmatian daisy</name>
    <name type="synonym">Chrysanthemum cinerariifolium</name>
    <dbReference type="NCBI Taxonomy" id="118510"/>
    <lineage>
        <taxon>Eukaryota</taxon>
        <taxon>Viridiplantae</taxon>
        <taxon>Streptophyta</taxon>
        <taxon>Embryophyta</taxon>
        <taxon>Tracheophyta</taxon>
        <taxon>Spermatophyta</taxon>
        <taxon>Magnoliopsida</taxon>
        <taxon>eudicotyledons</taxon>
        <taxon>Gunneridae</taxon>
        <taxon>Pentapetalae</taxon>
        <taxon>asterids</taxon>
        <taxon>campanulids</taxon>
        <taxon>Asterales</taxon>
        <taxon>Asteraceae</taxon>
        <taxon>Asteroideae</taxon>
        <taxon>Anthemideae</taxon>
        <taxon>Anthemidinae</taxon>
        <taxon>Tanacetum</taxon>
    </lineage>
</organism>
<reference evidence="1" key="1">
    <citation type="journal article" date="2019" name="Sci. Rep.">
        <title>Draft genome of Tanacetum cinerariifolium, the natural source of mosquito coil.</title>
        <authorList>
            <person name="Yamashiro T."/>
            <person name="Shiraishi A."/>
            <person name="Satake H."/>
            <person name="Nakayama K."/>
        </authorList>
    </citation>
    <scope>NUCLEOTIDE SEQUENCE</scope>
</reference>
<evidence type="ECO:0000313" key="1">
    <source>
        <dbReference type="EMBL" id="GFD25239.1"/>
    </source>
</evidence>
<comment type="caution">
    <text evidence="1">The sequence shown here is derived from an EMBL/GenBank/DDBJ whole genome shotgun (WGS) entry which is preliminary data.</text>
</comment>
<dbReference type="AlphaFoldDB" id="A0A699UVP3"/>
<accession>A0A699UVP3</accession>
<name>A0A699UVP3_TANCI</name>
<proteinExistence type="predicted"/>
<dbReference type="EMBL" id="BKCJ011359077">
    <property type="protein sequence ID" value="GFD25239.1"/>
    <property type="molecule type" value="Genomic_DNA"/>
</dbReference>
<feature type="non-terminal residue" evidence="1">
    <location>
        <position position="62"/>
    </location>
</feature>
<protein>
    <submittedName>
        <fullName evidence="1">Uncharacterized protein</fullName>
    </submittedName>
</protein>
<gene>
    <name evidence="1" type="ORF">Tci_897208</name>
</gene>